<evidence type="ECO:0000256" key="4">
    <source>
        <dbReference type="ARBA" id="ARBA00023125"/>
    </source>
</evidence>
<dbReference type="Pfam" id="PF02899">
    <property type="entry name" value="Phage_int_SAM_1"/>
    <property type="match status" value="1"/>
</dbReference>
<accession>C8VXY0</accession>
<evidence type="ECO:0000259" key="7">
    <source>
        <dbReference type="PROSITE" id="PS51898"/>
    </source>
</evidence>
<evidence type="ECO:0000313" key="9">
    <source>
        <dbReference type="EMBL" id="ACV64609.1"/>
    </source>
</evidence>
<dbReference type="InterPro" id="IPR004107">
    <property type="entry name" value="Integrase_SAM-like_N"/>
</dbReference>
<sequence>MFDIYLDKLKREGKSDLTIRQYRSSLARFQNWFEAEGVGRGDGGTTGIGQATAIDISHFKRFAVRNFKPNTVKQSLSHLRSYFQFLVSQNIIPDNPVQFVATITTAKTTPKWLTRTEQNTIIRYVRKYGDLRELTMTTLLLHTGLRVQELADLRLVDIEIGERKGKVIVRQGKHDRHREIPLNADVRHLLKKYLTEYSISAYLFPSKTGDKMTTRNIQYIMEKYRKLTGIDHFNCHALRHTFCHELVTRKISLDVVARLAGHMRTDGTPNIQQTLVYTQPGEEDLQRAVEELSWR</sequence>
<proteinExistence type="inferred from homology"/>
<evidence type="ECO:0000256" key="1">
    <source>
        <dbReference type="ARBA" id="ARBA00003283"/>
    </source>
</evidence>
<evidence type="ECO:0000256" key="3">
    <source>
        <dbReference type="ARBA" id="ARBA00022908"/>
    </source>
</evidence>
<dbReference type="OrthoDB" id="184666at2"/>
<feature type="domain" description="Tyr recombinase" evidence="7">
    <location>
        <begin position="108"/>
        <end position="290"/>
    </location>
</feature>
<keyword evidence="3" id="KW-0229">DNA integration</keyword>
<organism evidence="9 10">
    <name type="scientific">Desulfofarcimen acetoxidans (strain ATCC 49208 / DSM 771 / KCTC 5769 / VKM B-1644 / 5575)</name>
    <name type="common">Desulfotomaculum acetoxidans</name>
    <dbReference type="NCBI Taxonomy" id="485916"/>
    <lineage>
        <taxon>Bacteria</taxon>
        <taxon>Bacillati</taxon>
        <taxon>Bacillota</taxon>
        <taxon>Clostridia</taxon>
        <taxon>Eubacteriales</taxon>
        <taxon>Peptococcaceae</taxon>
        <taxon>Desulfofarcimen</taxon>
    </lineage>
</organism>
<dbReference type="AlphaFoldDB" id="C8VXY0"/>
<reference evidence="9 10" key="1">
    <citation type="journal article" date="2009" name="Stand. Genomic Sci.">
        <title>Complete genome sequence of Desulfotomaculum acetoxidans type strain (5575).</title>
        <authorList>
            <person name="Spring S."/>
            <person name="Lapidus A."/>
            <person name="Schroder M."/>
            <person name="Gleim D."/>
            <person name="Sims D."/>
            <person name="Meincke L."/>
            <person name="Glavina Del Rio T."/>
            <person name="Tice H."/>
            <person name="Copeland A."/>
            <person name="Cheng J.F."/>
            <person name="Lucas S."/>
            <person name="Chen F."/>
            <person name="Nolan M."/>
            <person name="Bruce D."/>
            <person name="Goodwin L."/>
            <person name="Pitluck S."/>
            <person name="Ivanova N."/>
            <person name="Mavromatis K."/>
            <person name="Mikhailova N."/>
            <person name="Pati A."/>
            <person name="Chen A."/>
            <person name="Palaniappan K."/>
            <person name="Land M."/>
            <person name="Hauser L."/>
            <person name="Chang Y.J."/>
            <person name="Jeffries C.D."/>
            <person name="Chain P."/>
            <person name="Saunders E."/>
            <person name="Brettin T."/>
            <person name="Detter J.C."/>
            <person name="Goker M."/>
            <person name="Bristow J."/>
            <person name="Eisen J.A."/>
            <person name="Markowitz V."/>
            <person name="Hugenholtz P."/>
            <person name="Kyrpides N.C."/>
            <person name="Klenk H.P."/>
            <person name="Han C."/>
        </authorList>
    </citation>
    <scope>NUCLEOTIDE SEQUENCE [LARGE SCALE GENOMIC DNA]</scope>
    <source>
        <strain evidence="10">ATCC 49208 / DSM 771 / VKM B-1644</strain>
    </source>
</reference>
<dbReference type="PROSITE" id="PS51900">
    <property type="entry name" value="CB"/>
    <property type="match status" value="1"/>
</dbReference>
<dbReference type="GO" id="GO:0006310">
    <property type="term" value="P:DNA recombination"/>
    <property type="evidence" value="ECO:0007669"/>
    <property type="project" value="UniProtKB-KW"/>
</dbReference>
<name>C8VXY0_DESAS</name>
<dbReference type="Gene3D" id="1.10.443.10">
    <property type="entry name" value="Intergrase catalytic core"/>
    <property type="match status" value="1"/>
</dbReference>
<dbReference type="RefSeq" id="WP_015759286.1">
    <property type="nucleotide sequence ID" value="NC_013216.1"/>
</dbReference>
<protein>
    <submittedName>
        <fullName evidence="9">Integrase family protein</fullName>
    </submittedName>
</protein>
<dbReference type="GO" id="GO:0003677">
    <property type="term" value="F:DNA binding"/>
    <property type="evidence" value="ECO:0007669"/>
    <property type="project" value="UniProtKB-UniRule"/>
</dbReference>
<comment type="similarity">
    <text evidence="2">Belongs to the 'phage' integrase family.</text>
</comment>
<dbReference type="InterPro" id="IPR011010">
    <property type="entry name" value="DNA_brk_join_enz"/>
</dbReference>
<dbReference type="GO" id="GO:0015074">
    <property type="term" value="P:DNA integration"/>
    <property type="evidence" value="ECO:0007669"/>
    <property type="project" value="UniProtKB-KW"/>
</dbReference>
<evidence type="ECO:0000256" key="2">
    <source>
        <dbReference type="ARBA" id="ARBA00008857"/>
    </source>
</evidence>
<dbReference type="Proteomes" id="UP000002217">
    <property type="component" value="Chromosome"/>
</dbReference>
<dbReference type="KEGG" id="dae:Dtox_3916"/>
<evidence type="ECO:0000259" key="8">
    <source>
        <dbReference type="PROSITE" id="PS51900"/>
    </source>
</evidence>
<feature type="domain" description="Core-binding (CB)" evidence="8">
    <location>
        <begin position="1"/>
        <end position="87"/>
    </location>
</feature>
<dbReference type="InterPro" id="IPR044068">
    <property type="entry name" value="CB"/>
</dbReference>
<keyword evidence="4 6" id="KW-0238">DNA-binding</keyword>
<dbReference type="eggNOG" id="COG4974">
    <property type="taxonomic scope" value="Bacteria"/>
</dbReference>
<dbReference type="InterPro" id="IPR050090">
    <property type="entry name" value="Tyrosine_recombinase_XerCD"/>
</dbReference>
<dbReference type="PANTHER" id="PTHR30349">
    <property type="entry name" value="PHAGE INTEGRASE-RELATED"/>
    <property type="match status" value="1"/>
</dbReference>
<comment type="function">
    <text evidence="1">Site-specific tyrosine recombinase, which acts by catalyzing the cutting and rejoining of the recombining DNA molecules.</text>
</comment>
<dbReference type="HOGENOM" id="CLU_027562_9_2_9"/>
<evidence type="ECO:0000256" key="5">
    <source>
        <dbReference type="ARBA" id="ARBA00023172"/>
    </source>
</evidence>
<dbReference type="SUPFAM" id="SSF56349">
    <property type="entry name" value="DNA breaking-rejoining enzymes"/>
    <property type="match status" value="1"/>
</dbReference>
<evidence type="ECO:0000256" key="6">
    <source>
        <dbReference type="PROSITE-ProRule" id="PRU01248"/>
    </source>
</evidence>
<dbReference type="Gene3D" id="1.10.150.130">
    <property type="match status" value="1"/>
</dbReference>
<dbReference type="PROSITE" id="PS51898">
    <property type="entry name" value="TYR_RECOMBINASE"/>
    <property type="match status" value="1"/>
</dbReference>
<dbReference type="EMBL" id="CP001720">
    <property type="protein sequence ID" value="ACV64609.1"/>
    <property type="molecule type" value="Genomic_DNA"/>
</dbReference>
<dbReference type="InterPro" id="IPR010998">
    <property type="entry name" value="Integrase_recombinase_N"/>
</dbReference>
<gene>
    <name evidence="9" type="ordered locus">Dtox_3916</name>
</gene>
<keyword evidence="10" id="KW-1185">Reference proteome</keyword>
<dbReference type="InterPro" id="IPR013762">
    <property type="entry name" value="Integrase-like_cat_sf"/>
</dbReference>
<keyword evidence="5" id="KW-0233">DNA recombination</keyword>
<dbReference type="Pfam" id="PF00589">
    <property type="entry name" value="Phage_integrase"/>
    <property type="match status" value="1"/>
</dbReference>
<dbReference type="CDD" id="cd00397">
    <property type="entry name" value="DNA_BRE_C"/>
    <property type="match status" value="1"/>
</dbReference>
<evidence type="ECO:0000313" key="10">
    <source>
        <dbReference type="Proteomes" id="UP000002217"/>
    </source>
</evidence>
<dbReference type="STRING" id="485916.Dtox_3916"/>
<dbReference type="InterPro" id="IPR002104">
    <property type="entry name" value="Integrase_catalytic"/>
</dbReference>